<evidence type="ECO:0000256" key="3">
    <source>
        <dbReference type="ARBA" id="ARBA00023163"/>
    </source>
</evidence>
<dbReference type="AlphaFoldDB" id="A0ABD2KBV8"/>
<dbReference type="InterPro" id="IPR003923">
    <property type="entry name" value="TAF10"/>
</dbReference>
<comment type="similarity">
    <text evidence="5">Belongs to the TAF10 family.</text>
</comment>
<dbReference type="EMBL" id="JBICCN010000031">
    <property type="protein sequence ID" value="KAL3100409.1"/>
    <property type="molecule type" value="Genomic_DNA"/>
</dbReference>
<feature type="region of interest" description="Disordered" evidence="6">
    <location>
        <begin position="1"/>
        <end position="46"/>
    </location>
</feature>
<sequence>MQLPPMDDMPMDEGDDAVVEQPQQQHGAGAADQQSTDAETVQQQSSASVQYARPLVARPVTEQQIQALRNGSDVRPGSSLADFYRDLENYRPTIPDSVALYYMRKNGIANPDVRVVRLFSLAAQKFISDICLDAMQQARIKGLGQVKKGQREAKYCLTTELLQPVLEEYGIHMDRPPYYQ</sequence>
<feature type="compositionally biased region" description="Low complexity" evidence="6">
    <location>
        <begin position="21"/>
        <end position="34"/>
    </location>
</feature>
<reference evidence="7 8" key="1">
    <citation type="submission" date="2024-10" db="EMBL/GenBank/DDBJ databases">
        <authorList>
            <person name="Kim D."/>
        </authorList>
    </citation>
    <scope>NUCLEOTIDE SEQUENCE [LARGE SCALE GENOMIC DNA]</scope>
    <source>
        <strain evidence="7">Taebaek</strain>
    </source>
</reference>
<evidence type="ECO:0000313" key="7">
    <source>
        <dbReference type="EMBL" id="KAL3100409.1"/>
    </source>
</evidence>
<keyword evidence="8" id="KW-1185">Reference proteome</keyword>
<evidence type="ECO:0000256" key="2">
    <source>
        <dbReference type="ARBA" id="ARBA00023015"/>
    </source>
</evidence>
<dbReference type="PRINTS" id="PR01443">
    <property type="entry name" value="TFIID30KDSUB"/>
</dbReference>
<comment type="caution">
    <text evidence="7">The sequence shown here is derived from an EMBL/GenBank/DDBJ whole genome shotgun (WGS) entry which is preliminary data.</text>
</comment>
<evidence type="ECO:0000256" key="6">
    <source>
        <dbReference type="SAM" id="MobiDB-lite"/>
    </source>
</evidence>
<dbReference type="PANTHER" id="PTHR21242">
    <property type="entry name" value="TRANSCRIPTION INITIATION FACTOR TFIID SUBUNIT 10"/>
    <property type="match status" value="1"/>
</dbReference>
<evidence type="ECO:0008006" key="9">
    <source>
        <dbReference type="Google" id="ProtNLM"/>
    </source>
</evidence>
<dbReference type="Proteomes" id="UP001620645">
    <property type="component" value="Unassembled WGS sequence"/>
</dbReference>
<evidence type="ECO:0000313" key="8">
    <source>
        <dbReference type="Proteomes" id="UP001620645"/>
    </source>
</evidence>
<keyword evidence="2" id="KW-0805">Transcription regulation</keyword>
<feature type="compositionally biased region" description="Acidic residues" evidence="6">
    <location>
        <begin position="9"/>
        <end position="18"/>
    </location>
</feature>
<accession>A0ABD2KBV8</accession>
<evidence type="ECO:0000256" key="1">
    <source>
        <dbReference type="ARBA" id="ARBA00004123"/>
    </source>
</evidence>
<evidence type="ECO:0000256" key="5">
    <source>
        <dbReference type="ARBA" id="ARBA00025730"/>
    </source>
</evidence>
<comment type="subcellular location">
    <subcellularLocation>
        <location evidence="1">Nucleus</location>
    </subcellularLocation>
</comment>
<protein>
    <recommendedName>
        <fullName evidence="9">Transcription initiation factor TFIID subunit 10</fullName>
    </recommendedName>
</protein>
<organism evidence="7 8">
    <name type="scientific">Heterodera schachtii</name>
    <name type="common">Sugarbeet cyst nematode worm</name>
    <name type="synonym">Tylenchus schachtii</name>
    <dbReference type="NCBI Taxonomy" id="97005"/>
    <lineage>
        <taxon>Eukaryota</taxon>
        <taxon>Metazoa</taxon>
        <taxon>Ecdysozoa</taxon>
        <taxon>Nematoda</taxon>
        <taxon>Chromadorea</taxon>
        <taxon>Rhabditida</taxon>
        <taxon>Tylenchina</taxon>
        <taxon>Tylenchomorpha</taxon>
        <taxon>Tylenchoidea</taxon>
        <taxon>Heteroderidae</taxon>
        <taxon>Heteroderinae</taxon>
        <taxon>Heterodera</taxon>
    </lineage>
</organism>
<keyword evidence="4" id="KW-0539">Nucleus</keyword>
<dbReference type="Pfam" id="PF03540">
    <property type="entry name" value="TAF10"/>
    <property type="match status" value="1"/>
</dbReference>
<dbReference type="CDD" id="cd07982">
    <property type="entry name" value="HFD_TAF10"/>
    <property type="match status" value="1"/>
</dbReference>
<dbReference type="GO" id="GO:0005634">
    <property type="term" value="C:nucleus"/>
    <property type="evidence" value="ECO:0007669"/>
    <property type="project" value="UniProtKB-SubCell"/>
</dbReference>
<name>A0ABD2KBV8_HETSC</name>
<keyword evidence="3" id="KW-0804">Transcription</keyword>
<gene>
    <name evidence="7" type="ORF">niasHS_001712</name>
</gene>
<dbReference type="PANTHER" id="PTHR21242:SF0">
    <property type="entry name" value="TRANSCRIPTION INITIATION FACTOR TFIID SUBUNIT 10"/>
    <property type="match status" value="1"/>
</dbReference>
<proteinExistence type="inferred from homology"/>
<evidence type="ECO:0000256" key="4">
    <source>
        <dbReference type="ARBA" id="ARBA00023242"/>
    </source>
</evidence>